<feature type="domain" description="SWIRM" evidence="7">
    <location>
        <begin position="341"/>
        <end position="431"/>
    </location>
</feature>
<dbReference type="AlphaFoldDB" id="A0A5E4QCX9"/>
<keyword evidence="4" id="KW-0862">Zinc</keyword>
<dbReference type="PROSITE" id="PS51294">
    <property type="entry name" value="HTH_MYB"/>
    <property type="match status" value="1"/>
</dbReference>
<dbReference type="FunFam" id="1.10.10.10:FF:000087">
    <property type="entry name" value="Transcriptional adapter 2"/>
    <property type="match status" value="1"/>
</dbReference>
<dbReference type="GO" id="GO:0005634">
    <property type="term" value="C:nucleus"/>
    <property type="evidence" value="ECO:0007669"/>
    <property type="project" value="UniProtKB-SubCell"/>
</dbReference>
<evidence type="ECO:0000256" key="1">
    <source>
        <dbReference type="ARBA" id="ARBA00004123"/>
    </source>
</evidence>
<evidence type="ECO:0000259" key="7">
    <source>
        <dbReference type="PROSITE" id="PS50934"/>
    </source>
</evidence>
<dbReference type="PANTHER" id="PTHR12374">
    <property type="entry name" value="TRANSCRIPTIONAL ADAPTOR 2 ADA2 -RELATED"/>
    <property type="match status" value="1"/>
</dbReference>
<keyword evidence="11" id="KW-1185">Reference proteome</keyword>
<dbReference type="Pfam" id="PF00249">
    <property type="entry name" value="Myb_DNA-binding"/>
    <property type="match status" value="1"/>
</dbReference>
<reference evidence="10 11" key="1">
    <citation type="submission" date="2017-07" db="EMBL/GenBank/DDBJ databases">
        <authorList>
            <person name="Talla V."/>
            <person name="Backstrom N."/>
        </authorList>
    </citation>
    <scope>NUCLEOTIDE SEQUENCE [LARGE SCALE GENOMIC DNA]</scope>
</reference>
<dbReference type="PROSITE" id="PS50934">
    <property type="entry name" value="SWIRM"/>
    <property type="match status" value="1"/>
</dbReference>
<dbReference type="GO" id="GO:0003713">
    <property type="term" value="F:transcription coactivator activity"/>
    <property type="evidence" value="ECO:0007669"/>
    <property type="project" value="TreeGrafter"/>
</dbReference>
<dbReference type="Pfam" id="PF22941">
    <property type="entry name" value="TADA2A-like_3rd"/>
    <property type="match status" value="1"/>
</dbReference>
<dbReference type="CDD" id="cd00167">
    <property type="entry name" value="SANT"/>
    <property type="match status" value="1"/>
</dbReference>
<dbReference type="InterPro" id="IPR036388">
    <property type="entry name" value="WH-like_DNA-bd_sf"/>
</dbReference>
<dbReference type="SUPFAM" id="SSF46689">
    <property type="entry name" value="Homeodomain-like"/>
    <property type="match status" value="2"/>
</dbReference>
<protein>
    <recommendedName>
        <fullName evidence="12">Transcriptional adapter</fullName>
    </recommendedName>
</protein>
<keyword evidence="2" id="KW-0479">Metal-binding</keyword>
<evidence type="ECO:0000313" key="10">
    <source>
        <dbReference type="EMBL" id="VVC94927.1"/>
    </source>
</evidence>
<name>A0A5E4QCX9_9NEOP</name>
<evidence type="ECO:0000259" key="6">
    <source>
        <dbReference type="PROSITE" id="PS50090"/>
    </source>
</evidence>
<dbReference type="PANTHER" id="PTHR12374:SF20">
    <property type="entry name" value="TRANSCRIPTIONAL ADAPTER 2-ALPHA"/>
    <property type="match status" value="1"/>
</dbReference>
<proteinExistence type="predicted"/>
<dbReference type="InterPro" id="IPR007526">
    <property type="entry name" value="SWIRM"/>
</dbReference>
<evidence type="ECO:0000256" key="2">
    <source>
        <dbReference type="ARBA" id="ARBA00022723"/>
    </source>
</evidence>
<evidence type="ECO:0000256" key="4">
    <source>
        <dbReference type="ARBA" id="ARBA00022833"/>
    </source>
</evidence>
<evidence type="ECO:0000259" key="8">
    <source>
        <dbReference type="PROSITE" id="PS51293"/>
    </source>
</evidence>
<dbReference type="InterPro" id="IPR017884">
    <property type="entry name" value="SANT_dom"/>
</dbReference>
<sequence>MSIEIFQVKCDTCSEIVHEPFIECCECDCNLCCACFSSGRQIGNHKNSHNYAIRRNDFPLFDNCNWSAKEESRLLSALSIYGFGNWEEIAKYVHTRSKLECQEHYKKYYIENVQYEALKLLPETKQSLFPKPATPYLFNLDISINPPRNNQADPHLAGYNAFRSEFEFNYDHNAEGIFNIEDSHSEDEDDDCMDALKVSLVSALNTRLKERQRRYEIIQNHGLIMPNKLLSWLKSYEGTATGRKVERFISFMQFMTGMQFDSFIVSQYLEDDLLQTISKLCNYRANGIKSLYAAHLYCQLKKYKENAHKEQKHFTHSMSKNFESQSPTKNKFSMKKHLQYIRFRSSSLPLDIEDLPKYHLLLDNEKILCSNIRLTPESYLEIKHALIQENTKLGGLRLLDARRIVKKDVNKTRKIYDFLLTEGFVNKNAII</sequence>
<dbReference type="GO" id="GO:0006338">
    <property type="term" value="P:chromatin remodeling"/>
    <property type="evidence" value="ECO:0007669"/>
    <property type="project" value="TreeGrafter"/>
</dbReference>
<accession>A0A5E4QCX9</accession>
<dbReference type="InterPro" id="IPR017930">
    <property type="entry name" value="Myb_dom"/>
</dbReference>
<evidence type="ECO:0008006" key="12">
    <source>
        <dbReference type="Google" id="ProtNLM"/>
    </source>
</evidence>
<dbReference type="Gene3D" id="1.10.10.60">
    <property type="entry name" value="Homeodomain-like"/>
    <property type="match status" value="1"/>
</dbReference>
<dbReference type="Proteomes" id="UP000324832">
    <property type="component" value="Unassembled WGS sequence"/>
</dbReference>
<feature type="domain" description="HTH myb-type" evidence="9">
    <location>
        <begin position="64"/>
        <end position="113"/>
    </location>
</feature>
<dbReference type="InterPro" id="IPR013087">
    <property type="entry name" value="Znf_C2H2_type"/>
</dbReference>
<dbReference type="GO" id="GO:0003682">
    <property type="term" value="F:chromatin binding"/>
    <property type="evidence" value="ECO:0007669"/>
    <property type="project" value="TreeGrafter"/>
</dbReference>
<evidence type="ECO:0000256" key="5">
    <source>
        <dbReference type="ARBA" id="ARBA00023242"/>
    </source>
</evidence>
<dbReference type="SMART" id="SM00717">
    <property type="entry name" value="SANT"/>
    <property type="match status" value="1"/>
</dbReference>
<dbReference type="PROSITE" id="PS50090">
    <property type="entry name" value="MYB_LIKE"/>
    <property type="match status" value="1"/>
</dbReference>
<dbReference type="EMBL" id="FZQP02002159">
    <property type="protein sequence ID" value="VVC94927.1"/>
    <property type="molecule type" value="Genomic_DNA"/>
</dbReference>
<organism evidence="10 11">
    <name type="scientific">Leptidea sinapis</name>
    <dbReference type="NCBI Taxonomy" id="189913"/>
    <lineage>
        <taxon>Eukaryota</taxon>
        <taxon>Metazoa</taxon>
        <taxon>Ecdysozoa</taxon>
        <taxon>Arthropoda</taxon>
        <taxon>Hexapoda</taxon>
        <taxon>Insecta</taxon>
        <taxon>Pterygota</taxon>
        <taxon>Neoptera</taxon>
        <taxon>Endopterygota</taxon>
        <taxon>Lepidoptera</taxon>
        <taxon>Glossata</taxon>
        <taxon>Ditrysia</taxon>
        <taxon>Papilionoidea</taxon>
        <taxon>Pieridae</taxon>
        <taxon>Dismorphiinae</taxon>
        <taxon>Leptidea</taxon>
    </lineage>
</organism>
<dbReference type="Gene3D" id="1.10.10.10">
    <property type="entry name" value="Winged helix-like DNA-binding domain superfamily/Winged helix DNA-binding domain"/>
    <property type="match status" value="1"/>
</dbReference>
<dbReference type="GO" id="GO:0140672">
    <property type="term" value="C:ATAC complex"/>
    <property type="evidence" value="ECO:0007669"/>
    <property type="project" value="UniProtKB-ARBA"/>
</dbReference>
<evidence type="ECO:0000313" key="11">
    <source>
        <dbReference type="Proteomes" id="UP000324832"/>
    </source>
</evidence>
<dbReference type="Pfam" id="PF04433">
    <property type="entry name" value="SWIRM"/>
    <property type="match status" value="1"/>
</dbReference>
<dbReference type="InterPro" id="IPR001005">
    <property type="entry name" value="SANT/Myb"/>
</dbReference>
<gene>
    <name evidence="10" type="ORF">LSINAPIS_LOCUS6762</name>
</gene>
<comment type="subcellular location">
    <subcellularLocation>
        <location evidence="1">Nucleus</location>
    </subcellularLocation>
</comment>
<dbReference type="SUPFAM" id="SSF57850">
    <property type="entry name" value="RING/U-box"/>
    <property type="match status" value="1"/>
</dbReference>
<evidence type="ECO:0000256" key="3">
    <source>
        <dbReference type="ARBA" id="ARBA00022771"/>
    </source>
</evidence>
<evidence type="ECO:0000259" key="9">
    <source>
        <dbReference type="PROSITE" id="PS51294"/>
    </source>
</evidence>
<dbReference type="InterPro" id="IPR009057">
    <property type="entry name" value="Homeodomain-like_sf"/>
</dbReference>
<dbReference type="PROSITE" id="PS51293">
    <property type="entry name" value="SANT"/>
    <property type="match status" value="1"/>
</dbReference>
<feature type="domain" description="SANT" evidence="8">
    <location>
        <begin position="65"/>
        <end position="113"/>
    </location>
</feature>
<dbReference type="Pfam" id="PF25299">
    <property type="entry name" value="ZZ_ADA2"/>
    <property type="match status" value="1"/>
</dbReference>
<dbReference type="InterPro" id="IPR000433">
    <property type="entry name" value="Znf_ZZ"/>
</dbReference>
<feature type="domain" description="Myb-like" evidence="6">
    <location>
        <begin position="65"/>
        <end position="109"/>
    </location>
</feature>
<dbReference type="PROSITE" id="PS00028">
    <property type="entry name" value="ZINC_FINGER_C2H2_1"/>
    <property type="match status" value="1"/>
</dbReference>
<keyword evidence="3" id="KW-0863">Zinc-finger</keyword>
<dbReference type="GO" id="GO:0008270">
    <property type="term" value="F:zinc ion binding"/>
    <property type="evidence" value="ECO:0007669"/>
    <property type="project" value="UniProtKB-KW"/>
</dbReference>
<dbReference type="GO" id="GO:0006357">
    <property type="term" value="P:regulation of transcription by RNA polymerase II"/>
    <property type="evidence" value="ECO:0007669"/>
    <property type="project" value="TreeGrafter"/>
</dbReference>
<dbReference type="InterPro" id="IPR055141">
    <property type="entry name" value="TADA2A_B-like_dom"/>
</dbReference>
<keyword evidence="5" id="KW-0539">Nucleus</keyword>